<evidence type="ECO:0000313" key="3">
    <source>
        <dbReference type="Proteomes" id="UP000233551"/>
    </source>
</evidence>
<gene>
    <name evidence="2" type="ORF">CRG98_028345</name>
</gene>
<dbReference type="AlphaFoldDB" id="A0A2I0J5D2"/>
<feature type="compositionally biased region" description="Low complexity" evidence="1">
    <location>
        <begin position="1"/>
        <end position="12"/>
    </location>
</feature>
<dbReference type="Proteomes" id="UP000233551">
    <property type="component" value="Unassembled WGS sequence"/>
</dbReference>
<organism evidence="2 3">
    <name type="scientific">Punica granatum</name>
    <name type="common">Pomegranate</name>
    <dbReference type="NCBI Taxonomy" id="22663"/>
    <lineage>
        <taxon>Eukaryota</taxon>
        <taxon>Viridiplantae</taxon>
        <taxon>Streptophyta</taxon>
        <taxon>Embryophyta</taxon>
        <taxon>Tracheophyta</taxon>
        <taxon>Spermatophyta</taxon>
        <taxon>Magnoliopsida</taxon>
        <taxon>eudicotyledons</taxon>
        <taxon>Gunneridae</taxon>
        <taxon>Pentapetalae</taxon>
        <taxon>rosids</taxon>
        <taxon>malvids</taxon>
        <taxon>Myrtales</taxon>
        <taxon>Lythraceae</taxon>
        <taxon>Punica</taxon>
    </lineage>
</organism>
<evidence type="ECO:0008006" key="4">
    <source>
        <dbReference type="Google" id="ProtNLM"/>
    </source>
</evidence>
<dbReference type="EMBL" id="PGOL01002027">
    <property type="protein sequence ID" value="PKI51263.1"/>
    <property type="molecule type" value="Genomic_DNA"/>
</dbReference>
<accession>A0A2I0J5D2</accession>
<sequence>MTYVPTVSSVSDPMPPPPAPTSVPFPSAAFLSTDLAMLTLPPLTTPTQPPIYTVPPPTVPPVAITQIPAPTAEPFSFQAPQTQMSFSYQTPPPLNIPPTKPGTLTHAAPAVLLTNIPPGNEHEKRMKRMEETIRALQAGTSHPDFGDSDWNLFPGMLLPPKIKIPDFKRYDGTKDPRHHLRHYHSKMLSYWDYEEFVIQTFQDSLTGPALDWFMTLKAGPSRKKDGETPKKQTAGTSRRLLASSILDIRLHSRFRWTTPLHYRLLRHMRIPCIMCNLIKRRKLISQPRQLLSSRNLRNSTLLFKFNKLDPRFRDLLSRLNVFQLLELNKTVLLNRVHAGNTPIYQPPSHIFRQLLVGNRIKTEAPDPHFDPSIQNQNLPSLLCAPEFNLVGARMRAPKQTRLGRVHLPGEARRTHVRRSRHLPFYDPGVEGRQVTRV</sequence>
<evidence type="ECO:0000256" key="1">
    <source>
        <dbReference type="SAM" id="MobiDB-lite"/>
    </source>
</evidence>
<feature type="region of interest" description="Disordered" evidence="1">
    <location>
        <begin position="1"/>
        <end position="21"/>
    </location>
</feature>
<dbReference type="STRING" id="22663.A0A2I0J5D2"/>
<keyword evidence="3" id="KW-1185">Reference proteome</keyword>
<protein>
    <recommendedName>
        <fullName evidence="4">Retrotransposon gag domain-containing protein</fullName>
    </recommendedName>
</protein>
<comment type="caution">
    <text evidence="2">The sequence shown here is derived from an EMBL/GenBank/DDBJ whole genome shotgun (WGS) entry which is preliminary data.</text>
</comment>
<evidence type="ECO:0000313" key="2">
    <source>
        <dbReference type="EMBL" id="PKI51263.1"/>
    </source>
</evidence>
<reference evidence="2 3" key="1">
    <citation type="submission" date="2017-11" db="EMBL/GenBank/DDBJ databases">
        <title>De-novo sequencing of pomegranate (Punica granatum L.) genome.</title>
        <authorList>
            <person name="Akparov Z."/>
            <person name="Amiraslanov A."/>
            <person name="Hajiyeva S."/>
            <person name="Abbasov M."/>
            <person name="Kaur K."/>
            <person name="Hamwieh A."/>
            <person name="Solovyev V."/>
            <person name="Salamov A."/>
            <person name="Braich B."/>
            <person name="Kosarev P."/>
            <person name="Mahmoud A."/>
            <person name="Hajiyev E."/>
            <person name="Babayeva S."/>
            <person name="Izzatullayeva V."/>
            <person name="Mammadov A."/>
            <person name="Mammadov A."/>
            <person name="Sharifova S."/>
            <person name="Ojaghi J."/>
            <person name="Eynullazada K."/>
            <person name="Bayramov B."/>
            <person name="Abdulazimova A."/>
            <person name="Shahmuradov I."/>
        </authorList>
    </citation>
    <scope>NUCLEOTIDE SEQUENCE [LARGE SCALE GENOMIC DNA]</scope>
    <source>
        <strain evidence="3">cv. AG2017</strain>
        <tissue evidence="2">Leaf</tissue>
    </source>
</reference>
<proteinExistence type="predicted"/>
<name>A0A2I0J5D2_PUNGR</name>